<dbReference type="EMBL" id="JAAGWD010000006">
    <property type="protein sequence ID" value="NEM98896.1"/>
    <property type="molecule type" value="Genomic_DNA"/>
</dbReference>
<evidence type="ECO:0000313" key="1">
    <source>
        <dbReference type="EMBL" id="NEM98896.1"/>
    </source>
</evidence>
<evidence type="ECO:0000313" key="2">
    <source>
        <dbReference type="Proteomes" id="UP000474777"/>
    </source>
</evidence>
<dbReference type="Gene3D" id="3.40.50.150">
    <property type="entry name" value="Vaccinia Virus protein VP39"/>
    <property type="match status" value="1"/>
</dbReference>
<keyword evidence="1" id="KW-0808">Transferase</keyword>
<protein>
    <submittedName>
        <fullName evidence="1">Class I SAM-dependent methyltransferase</fullName>
    </submittedName>
</protein>
<proteinExistence type="predicted"/>
<comment type="caution">
    <text evidence="1">The sequence shown here is derived from an EMBL/GenBank/DDBJ whole genome shotgun (WGS) entry which is preliminary data.</text>
</comment>
<name>A0A6B3LX42_9BACT</name>
<dbReference type="RefSeq" id="WP_163915783.1">
    <property type="nucleotide sequence ID" value="NZ_JAAGWD010000006.1"/>
</dbReference>
<reference evidence="1 2" key="1">
    <citation type="submission" date="2020-02" db="EMBL/GenBank/DDBJ databases">
        <authorList>
            <person name="Kim M.K."/>
        </authorList>
    </citation>
    <scope>NUCLEOTIDE SEQUENCE [LARGE SCALE GENOMIC DNA]</scope>
    <source>
        <strain evidence="1 2">BT327</strain>
    </source>
</reference>
<keyword evidence="2" id="KW-1185">Reference proteome</keyword>
<gene>
    <name evidence="1" type="ORF">GXP69_14430</name>
</gene>
<sequence length="248" mass="28964">MKNYIKEKLKTISGYNSLVNYILAILREQTRNKEILALEAIRNLSPKNIYAPTTTWSMTAGAINLLLNDVVINNRKMVVEFGPGISTFYIAKLIKKNNLETKYISVESNYEWYRLMLRQLELEEISNYVSLEYVPLLESPFQFKEHNTWYNTEILHKLILSEIDLVIVDAPPGINKYSRFGAIPFIKDMLADDYTILLDDTNRIEEMEIVLEWKSLLKCQVQHFDYFSVLRSGGNFDVTPFSLRHFSK</sequence>
<organism evidence="1 2">
    <name type="scientific">Pontibacter burrus</name>
    <dbReference type="NCBI Taxonomy" id="2704466"/>
    <lineage>
        <taxon>Bacteria</taxon>
        <taxon>Pseudomonadati</taxon>
        <taxon>Bacteroidota</taxon>
        <taxon>Cytophagia</taxon>
        <taxon>Cytophagales</taxon>
        <taxon>Hymenobacteraceae</taxon>
        <taxon>Pontibacter</taxon>
    </lineage>
</organism>
<dbReference type="GO" id="GO:0008168">
    <property type="term" value="F:methyltransferase activity"/>
    <property type="evidence" value="ECO:0007669"/>
    <property type="project" value="UniProtKB-KW"/>
</dbReference>
<dbReference type="Proteomes" id="UP000474777">
    <property type="component" value="Unassembled WGS sequence"/>
</dbReference>
<keyword evidence="1" id="KW-0489">Methyltransferase</keyword>
<dbReference type="GO" id="GO:0032259">
    <property type="term" value="P:methylation"/>
    <property type="evidence" value="ECO:0007669"/>
    <property type="project" value="UniProtKB-KW"/>
</dbReference>
<dbReference type="AlphaFoldDB" id="A0A6B3LX42"/>
<dbReference type="InterPro" id="IPR029063">
    <property type="entry name" value="SAM-dependent_MTases_sf"/>
</dbReference>
<accession>A0A6B3LX42</accession>